<name>A0A401G1I9_9BACT</name>
<sequence length="62" mass="6746">MIMKISGRDTGHPERGHEFTYVRGQAAGKSSGAVRWCPTTGFAPISQKEQMLAMVYTGSRTA</sequence>
<evidence type="ECO:0000313" key="1">
    <source>
        <dbReference type="EMBL" id="GBC63075.1"/>
    </source>
</evidence>
<comment type="caution">
    <text evidence="1">The sequence shown here is derived from an EMBL/GenBank/DDBJ whole genome shotgun (WGS) entry which is preliminary data.</text>
</comment>
<reference evidence="2" key="1">
    <citation type="submission" date="2017-11" db="EMBL/GenBank/DDBJ databases">
        <authorList>
            <person name="Watanabe M."/>
            <person name="Kojima H."/>
        </authorList>
    </citation>
    <scope>NUCLEOTIDE SEQUENCE [LARGE SCALE GENOMIC DNA]</scope>
    <source>
        <strain evidence="2">Tokyo 01</strain>
    </source>
</reference>
<evidence type="ECO:0000313" key="2">
    <source>
        <dbReference type="Proteomes" id="UP000288096"/>
    </source>
</evidence>
<proteinExistence type="predicted"/>
<accession>A0A401G1I9</accession>
<reference evidence="2" key="2">
    <citation type="submission" date="2019-01" db="EMBL/GenBank/DDBJ databases">
        <title>Genome sequence of Desulfonema ishimotonii strain Tokyo 01.</title>
        <authorList>
            <person name="Fukui M."/>
        </authorList>
    </citation>
    <scope>NUCLEOTIDE SEQUENCE [LARGE SCALE GENOMIC DNA]</scope>
    <source>
        <strain evidence="2">Tokyo 01</strain>
    </source>
</reference>
<organism evidence="1 2">
    <name type="scientific">Desulfonema ishimotonii</name>
    <dbReference type="NCBI Taxonomy" id="45657"/>
    <lineage>
        <taxon>Bacteria</taxon>
        <taxon>Pseudomonadati</taxon>
        <taxon>Thermodesulfobacteriota</taxon>
        <taxon>Desulfobacteria</taxon>
        <taxon>Desulfobacterales</taxon>
        <taxon>Desulfococcaceae</taxon>
        <taxon>Desulfonema</taxon>
    </lineage>
</organism>
<gene>
    <name evidence="1" type="ORF">DENIS_4064</name>
</gene>
<dbReference type="AlphaFoldDB" id="A0A401G1I9"/>
<dbReference type="Proteomes" id="UP000288096">
    <property type="component" value="Unassembled WGS sequence"/>
</dbReference>
<protein>
    <submittedName>
        <fullName evidence="1">Uncharacterized protein</fullName>
    </submittedName>
</protein>
<keyword evidence="2" id="KW-1185">Reference proteome</keyword>
<dbReference type="EMBL" id="BEXT01000001">
    <property type="protein sequence ID" value="GBC63075.1"/>
    <property type="molecule type" value="Genomic_DNA"/>
</dbReference>